<protein>
    <submittedName>
        <fullName evidence="2">Uncharacterized protein</fullName>
    </submittedName>
</protein>
<dbReference type="InParanoid" id="A0A1Y2G4Q4"/>
<evidence type="ECO:0000256" key="1">
    <source>
        <dbReference type="SAM" id="MobiDB-lite"/>
    </source>
</evidence>
<dbReference type="EMBL" id="MCGR01000002">
    <property type="protein sequence ID" value="ORY91770.1"/>
    <property type="molecule type" value="Genomic_DNA"/>
</dbReference>
<name>A0A1Y2G4Q4_9BASI</name>
<comment type="caution">
    <text evidence="2">The sequence shown here is derived from an EMBL/GenBank/DDBJ whole genome shotgun (WGS) entry which is preliminary data.</text>
</comment>
<dbReference type="AlphaFoldDB" id="A0A1Y2G4Q4"/>
<dbReference type="Proteomes" id="UP000193467">
    <property type="component" value="Unassembled WGS sequence"/>
</dbReference>
<reference evidence="2 3" key="1">
    <citation type="submission" date="2016-07" db="EMBL/GenBank/DDBJ databases">
        <title>Pervasive Adenine N6-methylation of Active Genes in Fungi.</title>
        <authorList>
            <consortium name="DOE Joint Genome Institute"/>
            <person name="Mondo S.J."/>
            <person name="Dannebaum R.O."/>
            <person name="Kuo R.C."/>
            <person name="Labutti K."/>
            <person name="Haridas S."/>
            <person name="Kuo A."/>
            <person name="Salamov A."/>
            <person name="Ahrendt S.R."/>
            <person name="Lipzen A."/>
            <person name="Sullivan W."/>
            <person name="Andreopoulos W.B."/>
            <person name="Clum A."/>
            <person name="Lindquist E."/>
            <person name="Daum C."/>
            <person name="Ramamoorthy G.K."/>
            <person name="Gryganskyi A."/>
            <person name="Culley D."/>
            <person name="Magnuson J.K."/>
            <person name="James T.Y."/>
            <person name="O'Malley M.A."/>
            <person name="Stajich J.E."/>
            <person name="Spatafora J.W."/>
            <person name="Visel A."/>
            <person name="Grigoriev I.V."/>
        </authorList>
    </citation>
    <scope>NUCLEOTIDE SEQUENCE [LARGE SCALE GENOMIC DNA]</scope>
    <source>
        <strain evidence="2 3">62-1032</strain>
    </source>
</reference>
<feature type="region of interest" description="Disordered" evidence="1">
    <location>
        <begin position="36"/>
        <end position="130"/>
    </location>
</feature>
<feature type="compositionally biased region" description="Low complexity" evidence="1">
    <location>
        <begin position="36"/>
        <end position="55"/>
    </location>
</feature>
<feature type="compositionally biased region" description="Basic residues" evidence="1">
    <location>
        <begin position="107"/>
        <end position="122"/>
    </location>
</feature>
<evidence type="ECO:0000313" key="2">
    <source>
        <dbReference type="EMBL" id="ORY91770.1"/>
    </source>
</evidence>
<organism evidence="2 3">
    <name type="scientific">Leucosporidium creatinivorum</name>
    <dbReference type="NCBI Taxonomy" id="106004"/>
    <lineage>
        <taxon>Eukaryota</taxon>
        <taxon>Fungi</taxon>
        <taxon>Dikarya</taxon>
        <taxon>Basidiomycota</taxon>
        <taxon>Pucciniomycotina</taxon>
        <taxon>Microbotryomycetes</taxon>
        <taxon>Leucosporidiales</taxon>
        <taxon>Leucosporidium</taxon>
    </lineage>
</organism>
<feature type="compositionally biased region" description="Basic residues" evidence="1">
    <location>
        <begin position="56"/>
        <end position="69"/>
    </location>
</feature>
<sequence>MLRHVGSASQALTASALASPHLNDKDEALLLPLLRPRSLGRRASPTHLRAAASQVSRRHHHRRRVRRRNRQDVRSQRLCPLHASLRPARGSPPHLQDAPMLPVPQPRLHRQRRSSYLPRHPREHAAPQRR</sequence>
<proteinExistence type="predicted"/>
<gene>
    <name evidence="2" type="ORF">BCR35DRAFT_340654</name>
</gene>
<accession>A0A1Y2G4Q4</accession>
<keyword evidence="3" id="KW-1185">Reference proteome</keyword>
<evidence type="ECO:0000313" key="3">
    <source>
        <dbReference type="Proteomes" id="UP000193467"/>
    </source>
</evidence>